<organism evidence="2 3">
    <name type="scientific">Eleginops maclovinus</name>
    <name type="common">Patagonian blennie</name>
    <name type="synonym">Eleginus maclovinus</name>
    <dbReference type="NCBI Taxonomy" id="56733"/>
    <lineage>
        <taxon>Eukaryota</taxon>
        <taxon>Metazoa</taxon>
        <taxon>Chordata</taxon>
        <taxon>Craniata</taxon>
        <taxon>Vertebrata</taxon>
        <taxon>Euteleostomi</taxon>
        <taxon>Actinopterygii</taxon>
        <taxon>Neopterygii</taxon>
        <taxon>Teleostei</taxon>
        <taxon>Neoteleostei</taxon>
        <taxon>Acanthomorphata</taxon>
        <taxon>Eupercaria</taxon>
        <taxon>Perciformes</taxon>
        <taxon>Notothenioidei</taxon>
        <taxon>Eleginopidae</taxon>
        <taxon>Eleginops</taxon>
    </lineage>
</organism>
<comment type="caution">
    <text evidence="2">The sequence shown here is derived from an EMBL/GenBank/DDBJ whole genome shotgun (WGS) entry which is preliminary data.</text>
</comment>
<evidence type="ECO:0000313" key="3">
    <source>
        <dbReference type="Proteomes" id="UP001346869"/>
    </source>
</evidence>
<sequence>MVPDPGCMTAGIPAVRCTQRHLLQAKQLGHVGERQHKELDAKRETRERTAEEGGRVGAEVWLSERAVTRRGKRRYG</sequence>
<proteinExistence type="predicted"/>
<dbReference type="AlphaFoldDB" id="A0AAN8AP66"/>
<gene>
    <name evidence="2" type="ORF">PBY51_017518</name>
</gene>
<reference evidence="2 3" key="1">
    <citation type="journal article" date="2023" name="Genes (Basel)">
        <title>Chromosome-Level Genome Assembly and Circadian Gene Repertoire of the Patagonia Blennie Eleginops maclovinus-The Closest Ancestral Proxy of Antarctic Cryonotothenioids.</title>
        <authorList>
            <person name="Cheng C.C."/>
            <person name="Rivera-Colon A.G."/>
            <person name="Minhas B.F."/>
            <person name="Wilson L."/>
            <person name="Rayamajhi N."/>
            <person name="Vargas-Chacoff L."/>
            <person name="Catchen J.M."/>
        </authorList>
    </citation>
    <scope>NUCLEOTIDE SEQUENCE [LARGE SCALE GENOMIC DNA]</scope>
    <source>
        <strain evidence="2">JMC-PN-2008</strain>
    </source>
</reference>
<reference evidence="2 3" key="2">
    <citation type="journal article" date="2023" name="Mol. Biol. Evol.">
        <title>Genomics of Secondarily Temperate Adaptation in the Only Non-Antarctic Icefish.</title>
        <authorList>
            <person name="Rivera-Colon A.G."/>
            <person name="Rayamajhi N."/>
            <person name="Minhas B.F."/>
            <person name="Madrigal G."/>
            <person name="Bilyk K.T."/>
            <person name="Yoon V."/>
            <person name="Hune M."/>
            <person name="Gregory S."/>
            <person name="Cheng C.H.C."/>
            <person name="Catchen J.M."/>
        </authorList>
    </citation>
    <scope>NUCLEOTIDE SEQUENCE [LARGE SCALE GENOMIC DNA]</scope>
    <source>
        <strain evidence="2">JMC-PN-2008</strain>
    </source>
</reference>
<evidence type="ECO:0000256" key="1">
    <source>
        <dbReference type="SAM" id="MobiDB-lite"/>
    </source>
</evidence>
<feature type="region of interest" description="Disordered" evidence="1">
    <location>
        <begin position="31"/>
        <end position="54"/>
    </location>
</feature>
<evidence type="ECO:0000313" key="2">
    <source>
        <dbReference type="EMBL" id="KAK5862088.1"/>
    </source>
</evidence>
<dbReference type="Proteomes" id="UP001346869">
    <property type="component" value="Unassembled WGS sequence"/>
</dbReference>
<name>A0AAN8AP66_ELEMC</name>
<keyword evidence="3" id="KW-1185">Reference proteome</keyword>
<protein>
    <submittedName>
        <fullName evidence="2">Uncharacterized protein</fullName>
    </submittedName>
</protein>
<accession>A0AAN8AP66</accession>
<dbReference type="EMBL" id="JAUZQC010000012">
    <property type="protein sequence ID" value="KAK5862088.1"/>
    <property type="molecule type" value="Genomic_DNA"/>
</dbReference>